<dbReference type="EMBL" id="FX115772">
    <property type="protein sequence ID" value="BAJ77875.1"/>
    <property type="molecule type" value="mRNA"/>
</dbReference>
<dbReference type="EMBL" id="FX115244">
    <property type="protein sequence ID" value="BAJ77347.1"/>
    <property type="molecule type" value="mRNA"/>
</dbReference>
<keyword evidence="2" id="KW-0238">DNA-binding</keyword>
<keyword evidence="3" id="KW-0804">Transcription</keyword>
<evidence type="ECO:0000256" key="3">
    <source>
        <dbReference type="ARBA" id="ARBA00023163"/>
    </source>
</evidence>
<dbReference type="Gene3D" id="3.30.310.10">
    <property type="entry name" value="TATA-Binding Protein"/>
    <property type="match status" value="1"/>
</dbReference>
<dbReference type="AlphaFoldDB" id="F0X426"/>
<accession>F0X426</accession>
<dbReference type="VEuPathDB" id="CryptoDB:cgd8_210"/>
<evidence type="ECO:0000256" key="2">
    <source>
        <dbReference type="ARBA" id="ARBA00023125"/>
    </source>
</evidence>
<reference evidence="4" key="1">
    <citation type="submission" date="2011-02" db="EMBL/GenBank/DDBJ databases">
        <title>Construction and analysis of full-length cDNA library of Cryptosporidium parvum.</title>
        <authorList>
            <person name="Yamagishi J."/>
            <person name="Wakaguri H."/>
            <person name="Sugano S."/>
            <person name="Kawano S."/>
            <person name="Fujisaki K."/>
            <person name="Sugimoto C."/>
            <person name="Watanabe J."/>
            <person name="Suzuki Y."/>
            <person name="Kimata I."/>
            <person name="Xuan X."/>
        </authorList>
    </citation>
    <scope>NUCLEOTIDE SEQUENCE</scope>
    <source>
        <strain evidence="4">HNJ-1</strain>
    </source>
</reference>
<sequence length="65" mass="7452">MEASRCEFEEDIGSVMEMEEPEQPMVLNIYNVLASANTGVNIDLPWFTENFGNTYYDPQEFPAAR</sequence>
<comment type="similarity">
    <text evidence="1">Belongs to the TBP family.</text>
</comment>
<proteinExistence type="evidence at transcript level"/>
<name>F0X426_CRYPV</name>
<dbReference type="SUPFAM" id="SSF55945">
    <property type="entry name" value="TATA-box binding protein-like"/>
    <property type="match status" value="1"/>
</dbReference>
<dbReference type="InterPro" id="IPR012295">
    <property type="entry name" value="TBP_dom_sf"/>
</dbReference>
<dbReference type="InterPro" id="IPR000814">
    <property type="entry name" value="TBP"/>
</dbReference>
<dbReference type="GO" id="GO:0006352">
    <property type="term" value="P:DNA-templated transcription initiation"/>
    <property type="evidence" value="ECO:0007669"/>
    <property type="project" value="InterPro"/>
</dbReference>
<dbReference type="Pfam" id="PF00352">
    <property type="entry name" value="TBP"/>
    <property type="match status" value="1"/>
</dbReference>
<protein>
    <submittedName>
        <fullName evidence="4">TATA-box-binding protein, putative</fullName>
    </submittedName>
</protein>
<organism evidence="4">
    <name type="scientific">Cryptosporidium parvum</name>
    <dbReference type="NCBI Taxonomy" id="5807"/>
    <lineage>
        <taxon>Eukaryota</taxon>
        <taxon>Sar</taxon>
        <taxon>Alveolata</taxon>
        <taxon>Apicomplexa</taxon>
        <taxon>Conoidasida</taxon>
        <taxon>Coccidia</taxon>
        <taxon>Eucoccidiorida</taxon>
        <taxon>Eimeriorina</taxon>
        <taxon>Cryptosporidiidae</taxon>
        <taxon>Cryptosporidium</taxon>
    </lineage>
</organism>
<evidence type="ECO:0000313" key="4">
    <source>
        <dbReference type="EMBL" id="BAJ77347.1"/>
    </source>
</evidence>
<dbReference type="GO" id="GO:0003677">
    <property type="term" value="F:DNA binding"/>
    <property type="evidence" value="ECO:0007669"/>
    <property type="project" value="UniProtKB-KW"/>
</dbReference>
<dbReference type="EMBL" id="FX115604">
    <property type="protein sequence ID" value="BAJ77707.1"/>
    <property type="molecule type" value="mRNA"/>
</dbReference>
<evidence type="ECO:0000256" key="1">
    <source>
        <dbReference type="ARBA" id="ARBA00005560"/>
    </source>
</evidence>
<dbReference type="VEuPathDB" id="CryptoDB:CPATCC_0000220"/>